<dbReference type="EMBL" id="CAJPVJ010005488">
    <property type="protein sequence ID" value="CAG2169577.1"/>
    <property type="molecule type" value="Genomic_DNA"/>
</dbReference>
<dbReference type="Proteomes" id="UP000728032">
    <property type="component" value="Unassembled WGS sequence"/>
</dbReference>
<dbReference type="EMBL" id="OC920313">
    <property type="protein sequence ID" value="CAD7652390.1"/>
    <property type="molecule type" value="Genomic_DNA"/>
</dbReference>
<reference evidence="1" key="1">
    <citation type="submission" date="2020-11" db="EMBL/GenBank/DDBJ databases">
        <authorList>
            <person name="Tran Van P."/>
        </authorList>
    </citation>
    <scope>NUCLEOTIDE SEQUENCE</scope>
</reference>
<dbReference type="OrthoDB" id="10509230at2759"/>
<keyword evidence="2" id="KW-1185">Reference proteome</keyword>
<proteinExistence type="predicted"/>
<evidence type="ECO:0000313" key="2">
    <source>
        <dbReference type="Proteomes" id="UP000728032"/>
    </source>
</evidence>
<sequence>MDFSWISNETDIESEDEVRNEEKREKKFSKMVKFKSIHQLVNPIIMFNEFSEEDLVLTLDLGKGLTNGKKHKTDDIIQLKVCELYKTKMFQFMKSVPHITPTPFELNSRHMKVKQSLIGQLKAITKEHLDLDLIIHTNGNGIINGNGIHNGINGNGIHNGINGNGIHNGINGTNNSSNELVVNRLIERIDNEMENIFKELTKDNRIEYKKCQLGFTIGWKCNVNQPNYSYEKFDDRF</sequence>
<evidence type="ECO:0000313" key="1">
    <source>
        <dbReference type="EMBL" id="CAD7652390.1"/>
    </source>
</evidence>
<name>A0A7R9M2X3_9ACAR</name>
<organism evidence="1">
    <name type="scientific">Oppiella nova</name>
    <dbReference type="NCBI Taxonomy" id="334625"/>
    <lineage>
        <taxon>Eukaryota</taxon>
        <taxon>Metazoa</taxon>
        <taxon>Ecdysozoa</taxon>
        <taxon>Arthropoda</taxon>
        <taxon>Chelicerata</taxon>
        <taxon>Arachnida</taxon>
        <taxon>Acari</taxon>
        <taxon>Acariformes</taxon>
        <taxon>Sarcoptiformes</taxon>
        <taxon>Oribatida</taxon>
        <taxon>Brachypylina</taxon>
        <taxon>Oppioidea</taxon>
        <taxon>Oppiidae</taxon>
        <taxon>Oppiella</taxon>
    </lineage>
</organism>
<accession>A0A7R9M2X3</accession>
<gene>
    <name evidence="1" type="ORF">ONB1V03_LOCUS9052</name>
</gene>
<protein>
    <submittedName>
        <fullName evidence="1">Uncharacterized protein</fullName>
    </submittedName>
</protein>
<dbReference type="AlphaFoldDB" id="A0A7R9M2X3"/>